<accession>A0A5N5T905</accession>
<dbReference type="AlphaFoldDB" id="A0A5N5T905"/>
<evidence type="ECO:0000313" key="3">
    <source>
        <dbReference type="Proteomes" id="UP000326759"/>
    </source>
</evidence>
<dbReference type="EMBL" id="SEYY01010224">
    <property type="protein sequence ID" value="KAB7501555.1"/>
    <property type="molecule type" value="Genomic_DNA"/>
</dbReference>
<feature type="region of interest" description="Disordered" evidence="1">
    <location>
        <begin position="1"/>
        <end position="43"/>
    </location>
</feature>
<comment type="caution">
    <text evidence="2">The sequence shown here is derived from an EMBL/GenBank/DDBJ whole genome shotgun (WGS) entry which is preliminary data.</text>
</comment>
<evidence type="ECO:0000313" key="2">
    <source>
        <dbReference type="EMBL" id="KAB7501555.1"/>
    </source>
</evidence>
<feature type="compositionally biased region" description="Basic and acidic residues" evidence="1">
    <location>
        <begin position="1"/>
        <end position="10"/>
    </location>
</feature>
<organism evidence="2 3">
    <name type="scientific">Armadillidium nasatum</name>
    <dbReference type="NCBI Taxonomy" id="96803"/>
    <lineage>
        <taxon>Eukaryota</taxon>
        <taxon>Metazoa</taxon>
        <taxon>Ecdysozoa</taxon>
        <taxon>Arthropoda</taxon>
        <taxon>Crustacea</taxon>
        <taxon>Multicrustacea</taxon>
        <taxon>Malacostraca</taxon>
        <taxon>Eumalacostraca</taxon>
        <taxon>Peracarida</taxon>
        <taxon>Isopoda</taxon>
        <taxon>Oniscidea</taxon>
        <taxon>Crinocheta</taxon>
        <taxon>Armadillidiidae</taxon>
        <taxon>Armadillidium</taxon>
    </lineage>
</organism>
<protein>
    <submittedName>
        <fullName evidence="2">Uncharacterized protein</fullName>
    </submittedName>
</protein>
<name>A0A5N5T905_9CRUS</name>
<keyword evidence="3" id="KW-1185">Reference proteome</keyword>
<proteinExistence type="predicted"/>
<gene>
    <name evidence="2" type="ORF">Anas_00502</name>
</gene>
<reference evidence="2 3" key="1">
    <citation type="journal article" date="2019" name="PLoS Biol.">
        <title>Sex chromosomes control vertical transmission of feminizing Wolbachia symbionts in an isopod.</title>
        <authorList>
            <person name="Becking T."/>
            <person name="Chebbi M.A."/>
            <person name="Giraud I."/>
            <person name="Moumen B."/>
            <person name="Laverre T."/>
            <person name="Caubet Y."/>
            <person name="Peccoud J."/>
            <person name="Gilbert C."/>
            <person name="Cordaux R."/>
        </authorList>
    </citation>
    <scope>NUCLEOTIDE SEQUENCE [LARGE SCALE GENOMIC DNA]</scope>
    <source>
        <strain evidence="2">ANa2</strain>
        <tissue evidence="2">Whole body excluding digestive tract and cuticle</tissue>
    </source>
</reference>
<evidence type="ECO:0000256" key="1">
    <source>
        <dbReference type="SAM" id="MobiDB-lite"/>
    </source>
</evidence>
<sequence length="76" mass="8520">MSIRASEADRGGTASGRMAWSGDKKKQSSPSYETNQERSNKGCWSVFSGCVGVINRRNIEKQIFIMKIQYKGQTNQ</sequence>
<dbReference type="Proteomes" id="UP000326759">
    <property type="component" value="Unassembled WGS sequence"/>
</dbReference>